<protein>
    <submittedName>
        <fullName evidence="3">DUF4468 domain-containing protein</fullName>
    </submittedName>
</protein>
<feature type="chain" id="PRO_5040777112" evidence="1">
    <location>
        <begin position="19"/>
        <end position="192"/>
    </location>
</feature>
<keyword evidence="4" id="KW-1185">Reference proteome</keyword>
<evidence type="ECO:0000313" key="4">
    <source>
        <dbReference type="Proteomes" id="UP001142592"/>
    </source>
</evidence>
<keyword evidence="1" id="KW-0732">Signal</keyword>
<dbReference type="Proteomes" id="UP001142592">
    <property type="component" value="Unassembled WGS sequence"/>
</dbReference>
<comment type="caution">
    <text evidence="3">The sequence shown here is derived from an EMBL/GenBank/DDBJ whole genome shotgun (WGS) entry which is preliminary data.</text>
</comment>
<sequence length="192" mass="21745">MRYILAIALSVFVTSLSAQEKQFPKDETGKFIYYKVVDSLILSKTVLLERAKNFVVSTNKKTMKLESSTDTSILAKGKMIIDKTTLVAGHPSGEVSYDFVFEARAGKYRYWLTNFVFIPYQRDRYGNFVPKTTVGSPLEKSADKLNAGSWKDIQTSTYAKVAKFGDSFKKFLATDKKNSEPVKKETVSTKKW</sequence>
<evidence type="ECO:0000256" key="1">
    <source>
        <dbReference type="SAM" id="SignalP"/>
    </source>
</evidence>
<dbReference type="AlphaFoldDB" id="A0A9X3DHI8"/>
<dbReference type="EMBL" id="JAPJUH010000004">
    <property type="protein sequence ID" value="MCX3266226.1"/>
    <property type="molecule type" value="Genomic_DNA"/>
</dbReference>
<accession>A0A9X3DHI8</accession>
<feature type="domain" description="DUF4468" evidence="2">
    <location>
        <begin position="33"/>
        <end position="117"/>
    </location>
</feature>
<name>A0A9X3DHI8_9SPHI</name>
<feature type="signal peptide" evidence="1">
    <location>
        <begin position="1"/>
        <end position="18"/>
    </location>
</feature>
<dbReference type="RefSeq" id="WP_010600515.1">
    <property type="nucleotide sequence ID" value="NZ_JAPJUH010000004.1"/>
</dbReference>
<reference evidence="3" key="1">
    <citation type="submission" date="2022-11" db="EMBL/GenBank/DDBJ databases">
        <authorList>
            <person name="Graham C."/>
            <person name="Newman J.D."/>
        </authorList>
    </citation>
    <scope>NUCLEOTIDE SEQUENCE</scope>
    <source>
        <strain evidence="3">DSM 19486</strain>
    </source>
</reference>
<organism evidence="3 4">
    <name type="scientific">Pedobacter agri</name>
    <dbReference type="NCBI Taxonomy" id="454586"/>
    <lineage>
        <taxon>Bacteria</taxon>
        <taxon>Pseudomonadati</taxon>
        <taxon>Bacteroidota</taxon>
        <taxon>Sphingobacteriia</taxon>
        <taxon>Sphingobacteriales</taxon>
        <taxon>Sphingobacteriaceae</taxon>
        <taxon>Pedobacter</taxon>
    </lineage>
</organism>
<gene>
    <name evidence="3" type="ORF">OQZ29_15820</name>
</gene>
<evidence type="ECO:0000313" key="3">
    <source>
        <dbReference type="EMBL" id="MCX3266226.1"/>
    </source>
</evidence>
<dbReference type="Pfam" id="PF14730">
    <property type="entry name" value="DUF4468"/>
    <property type="match status" value="1"/>
</dbReference>
<dbReference type="InterPro" id="IPR027823">
    <property type="entry name" value="DUF4468"/>
</dbReference>
<evidence type="ECO:0000259" key="2">
    <source>
        <dbReference type="Pfam" id="PF14730"/>
    </source>
</evidence>
<proteinExistence type="predicted"/>